<dbReference type="SUPFAM" id="SSF50729">
    <property type="entry name" value="PH domain-like"/>
    <property type="match status" value="1"/>
</dbReference>
<feature type="compositionally biased region" description="Basic and acidic residues" evidence="1">
    <location>
        <begin position="199"/>
        <end position="219"/>
    </location>
</feature>
<feature type="compositionally biased region" description="Polar residues" evidence="1">
    <location>
        <begin position="184"/>
        <end position="197"/>
    </location>
</feature>
<feature type="region of interest" description="Disordered" evidence="1">
    <location>
        <begin position="957"/>
        <end position="983"/>
    </location>
</feature>
<feature type="compositionally biased region" description="Polar residues" evidence="1">
    <location>
        <begin position="1103"/>
        <end position="1132"/>
    </location>
</feature>
<feature type="compositionally biased region" description="Low complexity" evidence="1">
    <location>
        <begin position="719"/>
        <end position="740"/>
    </location>
</feature>
<feature type="region of interest" description="Disordered" evidence="1">
    <location>
        <begin position="383"/>
        <end position="412"/>
    </location>
</feature>
<dbReference type="STRING" id="7375.A0A0L0C860"/>
<name>A0A0L0C860_LUCCU</name>
<feature type="compositionally biased region" description="Basic and acidic residues" evidence="1">
    <location>
        <begin position="1071"/>
        <end position="1080"/>
    </location>
</feature>
<dbReference type="OrthoDB" id="5915976at2759"/>
<dbReference type="InterPro" id="IPR001849">
    <property type="entry name" value="PH_domain"/>
</dbReference>
<organism evidence="3 4">
    <name type="scientific">Lucilia cuprina</name>
    <name type="common">Green bottle fly</name>
    <name type="synonym">Australian sheep blowfly</name>
    <dbReference type="NCBI Taxonomy" id="7375"/>
    <lineage>
        <taxon>Eukaryota</taxon>
        <taxon>Metazoa</taxon>
        <taxon>Ecdysozoa</taxon>
        <taxon>Arthropoda</taxon>
        <taxon>Hexapoda</taxon>
        <taxon>Insecta</taxon>
        <taxon>Pterygota</taxon>
        <taxon>Neoptera</taxon>
        <taxon>Endopterygota</taxon>
        <taxon>Diptera</taxon>
        <taxon>Brachycera</taxon>
        <taxon>Muscomorpha</taxon>
        <taxon>Oestroidea</taxon>
        <taxon>Calliphoridae</taxon>
        <taxon>Luciliinae</taxon>
        <taxon>Lucilia</taxon>
    </lineage>
</organism>
<dbReference type="Gene3D" id="2.30.29.30">
    <property type="entry name" value="Pleckstrin-homology domain (PH domain)/Phosphotyrosine-binding domain (PTB)"/>
    <property type="match status" value="1"/>
</dbReference>
<dbReference type="Proteomes" id="UP000037069">
    <property type="component" value="Unassembled WGS sequence"/>
</dbReference>
<accession>A0A0L0C860</accession>
<feature type="region of interest" description="Disordered" evidence="1">
    <location>
        <begin position="661"/>
        <end position="770"/>
    </location>
</feature>
<feature type="region of interest" description="Disordered" evidence="1">
    <location>
        <begin position="169"/>
        <end position="230"/>
    </location>
</feature>
<evidence type="ECO:0000313" key="4">
    <source>
        <dbReference type="Proteomes" id="UP000037069"/>
    </source>
</evidence>
<comment type="caution">
    <text evidence="3">The sequence shown here is derived from an EMBL/GenBank/DDBJ whole genome shotgun (WGS) entry which is preliminary data.</text>
</comment>
<proteinExistence type="predicted"/>
<dbReference type="OMA" id="SEQPYFD"/>
<feature type="region of interest" description="Disordered" evidence="1">
    <location>
        <begin position="1044"/>
        <end position="1136"/>
    </location>
</feature>
<feature type="domain" description="PH" evidence="2">
    <location>
        <begin position="1530"/>
        <end position="1644"/>
    </location>
</feature>
<dbReference type="PANTHER" id="PTHR21538">
    <property type="entry name" value="ANILLIN/RHOTEKIN RTKN"/>
    <property type="match status" value="1"/>
</dbReference>
<feature type="compositionally biased region" description="Basic and acidic residues" evidence="1">
    <location>
        <begin position="664"/>
        <end position="677"/>
    </location>
</feature>
<evidence type="ECO:0000259" key="2">
    <source>
        <dbReference type="PROSITE" id="PS50003"/>
    </source>
</evidence>
<dbReference type="SMART" id="SM00233">
    <property type="entry name" value="PH"/>
    <property type="match status" value="1"/>
</dbReference>
<reference evidence="3 4" key="1">
    <citation type="journal article" date="2015" name="Nat. Commun.">
        <title>Lucilia cuprina genome unlocks parasitic fly biology to underpin future interventions.</title>
        <authorList>
            <person name="Anstead C.A."/>
            <person name="Korhonen P.K."/>
            <person name="Young N.D."/>
            <person name="Hall R.S."/>
            <person name="Jex A.R."/>
            <person name="Murali S.C."/>
            <person name="Hughes D.S."/>
            <person name="Lee S.F."/>
            <person name="Perry T."/>
            <person name="Stroehlein A.J."/>
            <person name="Ansell B.R."/>
            <person name="Breugelmans B."/>
            <person name="Hofmann A."/>
            <person name="Qu J."/>
            <person name="Dugan S."/>
            <person name="Lee S.L."/>
            <person name="Chao H."/>
            <person name="Dinh H."/>
            <person name="Han Y."/>
            <person name="Doddapaneni H.V."/>
            <person name="Worley K.C."/>
            <person name="Muzny D.M."/>
            <person name="Ioannidis P."/>
            <person name="Waterhouse R.M."/>
            <person name="Zdobnov E.M."/>
            <person name="James P.J."/>
            <person name="Bagnall N.H."/>
            <person name="Kotze A.C."/>
            <person name="Gibbs R.A."/>
            <person name="Richards S."/>
            <person name="Batterham P."/>
            <person name="Gasser R.B."/>
        </authorList>
    </citation>
    <scope>NUCLEOTIDE SEQUENCE [LARGE SCALE GENOMIC DNA]</scope>
    <source>
        <strain evidence="3 4">LS</strain>
        <tissue evidence="3">Full body</tissue>
    </source>
</reference>
<evidence type="ECO:0000256" key="1">
    <source>
        <dbReference type="SAM" id="MobiDB-lite"/>
    </source>
</evidence>
<dbReference type="PANTHER" id="PTHR21538:SF23">
    <property type="entry name" value="ANILLIN"/>
    <property type="match status" value="1"/>
</dbReference>
<evidence type="ECO:0000313" key="3">
    <source>
        <dbReference type="EMBL" id="KNC28435.1"/>
    </source>
</evidence>
<feature type="compositionally biased region" description="Acidic residues" evidence="1">
    <location>
        <begin position="1087"/>
        <end position="1102"/>
    </location>
</feature>
<protein>
    <recommendedName>
        <fullName evidence="2">PH domain-containing protein</fullName>
    </recommendedName>
</protein>
<dbReference type="EMBL" id="JRES01000774">
    <property type="protein sequence ID" value="KNC28435.1"/>
    <property type="molecule type" value="Genomic_DNA"/>
</dbReference>
<dbReference type="GO" id="GO:0031106">
    <property type="term" value="P:septin ring organization"/>
    <property type="evidence" value="ECO:0007669"/>
    <property type="project" value="TreeGrafter"/>
</dbReference>
<dbReference type="GO" id="GO:0000915">
    <property type="term" value="P:actomyosin contractile ring assembly"/>
    <property type="evidence" value="ECO:0007669"/>
    <property type="project" value="TreeGrafter"/>
</dbReference>
<gene>
    <name evidence="3" type="ORF">FF38_09088</name>
</gene>
<dbReference type="Pfam" id="PF00169">
    <property type="entry name" value="PH"/>
    <property type="match status" value="1"/>
</dbReference>
<sequence length="1650" mass="186866">MTNSKTRKTSKSCRDAVCNDNITDLNSDAADDAVDEIENGHWMESMDNECLAGYLTDDKYSNHDDSEDADEIINDGDTSTSFSLQECMNEFRARRIRRTSLSHHRQDSEKSGVKSTKPQEASELDLINQNLCNKEQERKCKPCQNGFCYCFTSDSGDGGGNLCDSYITRGNQSRNPRRNRRSECSQFSNTVNRNAKTQKSKEKIKDGTSHLKKNQETKTDSSCIKSTKPERNQLTAISRLETGTNDAPLIHIIQELRNNCVISKVRVNKDKIHPIKSQNNRSSNGNKVHTVTHKTAHFNDQKKQNKSDINDKRLFYRFSSEKHTPTAPTLEKLSEFDSTPNTDEFQSTPVETIKKCTKCSERRRSAGGQLLQKRLSNTQFTYKARNIKQAPPKPPRSSLTYDDKYFRSDSTSPSVREAERVVDDFLKRKGLVATVGKSNRNETKIIKGPEKKNTNNVDRFKRKSYPLIPKDTEIRTENVLSTYPSLSDMKKMVESKKSTLCDKNIRPVEKTAAKVISIGWNESKINDMLNYDANMKKGFHSTATQAQPQQRPGCDIIGNENTIGWQIPPRINLDTVDGIDRHNLASNLENKNTPLKTKLIDSSEKNKEASRTQKFIWSEQLRQLSPWTNKQNMNDTNDTKLNLRSSSKAFIKSSKKKFLRLVSPKKENRERSSDKIRKTPYRNVGVQTSCDDVSRRQLNIGSTYEHSSSLQSPPGSYHSPVQSSHIQSPSSTTQSQNTTPNGADNPLNHFDFSRTVHSPPKKAPRSSQRKLNFPINCTLAAKDEAFSNEKKTYRSFNSELDNDVSISKVSFILSNIRSKLEACDEHAVRTFRETDCTADQSLSGFDCPDGRHSKQIAERFENHEHMLAPRTHEDHFNDPIYSEIEDDSVHISESPNFDNHTGIQHFSAADNPEILYAKVNKSTKHVFDKNKVQLKEKKPHIPLAKIMQDSLKSKKITSNITPLPPLPEPSAEESVSYSSPTSVGMPLSHCQSLNNVRVMEHNSPPKKQRNYSKSDLSLHRSEIFLDNLCRSELVVHTTDGVKIQNDNKNMSNRSYVPMTQPTPNDVVSRSSDNDQVDHNDTVSYELPNDDVDGVTESIDEDNSTTAGSNLGLSTIIPPSSHNQSTPKKQSFTTKDKSITSELNVDVDTININDQLCNSCPNTPHKQNDVLRADQRLPVHCHSMNEVSEYEAVEHSNAKTTNTLGRYKNLKNVLQKSFRKSKTFIKTEGKRLSTSLNFATNNATTSPTLGRGKNTYTDSNLNIEALFSLNECASVSEQIAQTVSICRKLPDLEISTEMVEAERLLLFSALRREIQLSTSSLVTGSQTMNQKPKMRFFIDEMFLPVLSDVNQDIFFNYFYIVTFECGGVIKSTQSAECVNGTAVFRDCGVEFMVLSELETNTHNERSYKQNAVKCNIFMLRLRKISTISIEPRKRTIIDALIQSPSSTLTSRSSSSSCSNEVVSRFRLHASFNIDASDFVPYEYVHQESNNSDRICIRASGICAIALTHRTKSTNLSGQVQLKGRAEVRFPKRVFAGFLNVEDPYSQHNWNRRWCTLDGLFLYVWQDENTLNKTPILTLDLRCSNRNTNYPLTCSQRELCARARSFCLECTIHKTCDDMCTATVFFAAETQENLDDWLKNLNIVLEFIITWL</sequence>
<feature type="compositionally biased region" description="Polar residues" evidence="1">
    <location>
        <begin position="1044"/>
        <end position="1070"/>
    </location>
</feature>
<dbReference type="PROSITE" id="PS50003">
    <property type="entry name" value="PH_DOMAIN"/>
    <property type="match status" value="1"/>
</dbReference>
<feature type="region of interest" description="Disordered" evidence="1">
    <location>
        <begin position="99"/>
        <end position="122"/>
    </location>
</feature>
<dbReference type="GO" id="GO:0005826">
    <property type="term" value="C:actomyosin contractile ring"/>
    <property type="evidence" value="ECO:0007669"/>
    <property type="project" value="TreeGrafter"/>
</dbReference>
<feature type="compositionally biased region" description="Basic residues" evidence="1">
    <location>
        <begin position="759"/>
        <end position="768"/>
    </location>
</feature>
<feature type="compositionally biased region" description="Polar residues" evidence="1">
    <location>
        <begin position="685"/>
        <end position="714"/>
    </location>
</feature>
<dbReference type="InterPro" id="IPR011993">
    <property type="entry name" value="PH-like_dom_sf"/>
</dbReference>
<dbReference type="GO" id="GO:0000281">
    <property type="term" value="P:mitotic cytokinesis"/>
    <property type="evidence" value="ECO:0007669"/>
    <property type="project" value="TreeGrafter"/>
</dbReference>
<keyword evidence="4" id="KW-1185">Reference proteome</keyword>
<dbReference type="InterPro" id="IPR051364">
    <property type="entry name" value="Cytokinesis/Rho-signaling"/>
</dbReference>